<dbReference type="GO" id="GO:0032991">
    <property type="term" value="C:protein-containing complex"/>
    <property type="evidence" value="ECO:0007669"/>
    <property type="project" value="UniProtKB-ARBA"/>
</dbReference>
<dbReference type="PROSITE" id="PS50294">
    <property type="entry name" value="WD_REPEATS_REGION"/>
    <property type="match status" value="1"/>
</dbReference>
<dbReference type="EMBL" id="JALLBG020000234">
    <property type="protein sequence ID" value="KAL3758319.1"/>
    <property type="molecule type" value="Genomic_DNA"/>
</dbReference>
<feature type="region of interest" description="Disordered" evidence="4">
    <location>
        <begin position="1"/>
        <end position="23"/>
    </location>
</feature>
<feature type="region of interest" description="Disordered" evidence="4">
    <location>
        <begin position="173"/>
        <end position="194"/>
    </location>
</feature>
<dbReference type="InterPro" id="IPR051510">
    <property type="entry name" value="SKI8"/>
</dbReference>
<dbReference type="AlphaFoldDB" id="A0ABD3M2R0"/>
<dbReference type="Pfam" id="PF00400">
    <property type="entry name" value="WD40"/>
    <property type="match status" value="2"/>
</dbReference>
<evidence type="ECO:0000256" key="4">
    <source>
        <dbReference type="SAM" id="MobiDB-lite"/>
    </source>
</evidence>
<keyword evidence="6" id="KW-1185">Reference proteome</keyword>
<keyword evidence="1 3" id="KW-0853">WD repeat</keyword>
<dbReference type="PANTHER" id="PTHR44090:SF1">
    <property type="entry name" value="SUPERKILLER COMPLEX PROTEIN 8"/>
    <property type="match status" value="1"/>
</dbReference>
<dbReference type="SMART" id="SM00320">
    <property type="entry name" value="WD40"/>
    <property type="match status" value="5"/>
</dbReference>
<dbReference type="PANTHER" id="PTHR44090">
    <property type="entry name" value="WD REPEAT-CONTAINING PROTEIN 61"/>
    <property type="match status" value="1"/>
</dbReference>
<dbReference type="SUPFAM" id="SSF50978">
    <property type="entry name" value="WD40 repeat-like"/>
    <property type="match status" value="1"/>
</dbReference>
<proteinExistence type="predicted"/>
<name>A0ABD3M2R0_9STRA</name>
<feature type="repeat" description="WD" evidence="3">
    <location>
        <begin position="394"/>
        <end position="426"/>
    </location>
</feature>
<sequence>MSGYRTLHRIQPSSLSPAGPPPPPIPIWRVRFSPCRLDRRRRLPSSAASSSSSSSSPSRLLVAGASNFIICYTLTDRTSNDNTTNDVLDASPLTVSCTECLVSSTDYHTIISTSTTTTSTTAANTTISLGYAALDIVRNYCGEDTIAGDEVVMASRLGGQVCIWVRGENENEDVSTSTLHEDDTNTGDASGGDKNTISYIQPNVEFVVNSATGTTLAIRPPSLANYYNIGEGNDDILVAMGCADGAVVLCKTSVLSARPGGRKSVDVDWSAADFLSKSTTTPGKIVASVGSGHACVLSLRFHPTCPNSFVVGRKDGTVDIYSSPLSSSSGELTFRRMHHLLHASSPVRALSFSCSDGALLFAADDDGHLYSYDASCNNERTNMSAPVKLVACAITAHKGWVMDITPFPDGRHLATCGSDRSVKVWDCGSGLASSKAVHTFEGVHEGIVWGVDCSRADVDGSGVVGRASGTSNRLKLSSCGNDGVVQIFSCGE</sequence>
<gene>
    <name evidence="5" type="ORF">ACHAWU_004284</name>
</gene>
<comment type="caution">
    <text evidence="5">The sequence shown here is derived from an EMBL/GenBank/DDBJ whole genome shotgun (WGS) entry which is preliminary data.</text>
</comment>
<evidence type="ECO:0000256" key="3">
    <source>
        <dbReference type="PROSITE-ProRule" id="PRU00221"/>
    </source>
</evidence>
<dbReference type="Gene3D" id="2.130.10.10">
    <property type="entry name" value="YVTN repeat-like/Quinoprotein amine dehydrogenase"/>
    <property type="match status" value="1"/>
</dbReference>
<dbReference type="InterPro" id="IPR036322">
    <property type="entry name" value="WD40_repeat_dom_sf"/>
</dbReference>
<dbReference type="InterPro" id="IPR015943">
    <property type="entry name" value="WD40/YVTN_repeat-like_dom_sf"/>
</dbReference>
<protein>
    <submittedName>
        <fullName evidence="5">Uncharacterized protein</fullName>
    </submittedName>
</protein>
<evidence type="ECO:0000313" key="6">
    <source>
        <dbReference type="Proteomes" id="UP001530293"/>
    </source>
</evidence>
<keyword evidence="2" id="KW-0677">Repeat</keyword>
<reference evidence="5 6" key="1">
    <citation type="submission" date="2024-10" db="EMBL/GenBank/DDBJ databases">
        <title>Updated reference genomes for cyclostephanoid diatoms.</title>
        <authorList>
            <person name="Roberts W.R."/>
            <person name="Alverson A.J."/>
        </authorList>
    </citation>
    <scope>NUCLEOTIDE SEQUENCE [LARGE SCALE GENOMIC DNA]</scope>
    <source>
        <strain evidence="5 6">AJA232-27</strain>
    </source>
</reference>
<evidence type="ECO:0000313" key="5">
    <source>
        <dbReference type="EMBL" id="KAL3758319.1"/>
    </source>
</evidence>
<dbReference type="PROSITE" id="PS50082">
    <property type="entry name" value="WD_REPEATS_2"/>
    <property type="match status" value="1"/>
</dbReference>
<organism evidence="5 6">
    <name type="scientific">Discostella pseudostelligera</name>
    <dbReference type="NCBI Taxonomy" id="259834"/>
    <lineage>
        <taxon>Eukaryota</taxon>
        <taxon>Sar</taxon>
        <taxon>Stramenopiles</taxon>
        <taxon>Ochrophyta</taxon>
        <taxon>Bacillariophyta</taxon>
        <taxon>Coscinodiscophyceae</taxon>
        <taxon>Thalassiosirophycidae</taxon>
        <taxon>Stephanodiscales</taxon>
        <taxon>Stephanodiscaceae</taxon>
        <taxon>Discostella</taxon>
    </lineage>
</organism>
<evidence type="ECO:0000256" key="1">
    <source>
        <dbReference type="ARBA" id="ARBA00022574"/>
    </source>
</evidence>
<dbReference type="Proteomes" id="UP001530293">
    <property type="component" value="Unassembled WGS sequence"/>
</dbReference>
<dbReference type="InterPro" id="IPR001680">
    <property type="entry name" value="WD40_rpt"/>
</dbReference>
<evidence type="ECO:0000256" key="2">
    <source>
        <dbReference type="ARBA" id="ARBA00022737"/>
    </source>
</evidence>
<accession>A0ABD3M2R0</accession>